<dbReference type="RefSeq" id="WP_115837289.1">
    <property type="nucleotide sequence ID" value="NZ_CP025086.1"/>
</dbReference>
<dbReference type="EMBL" id="QUMO01000004">
    <property type="protein sequence ID" value="REF84668.1"/>
    <property type="molecule type" value="Genomic_DNA"/>
</dbReference>
<dbReference type="SUPFAM" id="SSF55315">
    <property type="entry name" value="L30e-like"/>
    <property type="match status" value="1"/>
</dbReference>
<feature type="region of interest" description="Disordered" evidence="1">
    <location>
        <begin position="1"/>
        <end position="20"/>
    </location>
</feature>
<protein>
    <recommendedName>
        <fullName evidence="2">YlxR domain-containing protein</fullName>
    </recommendedName>
</protein>
<dbReference type="Proteomes" id="UP000256900">
    <property type="component" value="Unassembled WGS sequence"/>
</dbReference>
<feature type="region of interest" description="Disordered" evidence="1">
    <location>
        <begin position="211"/>
        <end position="233"/>
    </location>
</feature>
<evidence type="ECO:0000313" key="3">
    <source>
        <dbReference type="EMBL" id="REF84668.1"/>
    </source>
</evidence>
<dbReference type="SUPFAM" id="SSF64376">
    <property type="entry name" value="YlxR-like"/>
    <property type="match status" value="1"/>
</dbReference>
<dbReference type="InterPro" id="IPR029064">
    <property type="entry name" value="Ribosomal_eL30-like_sf"/>
</dbReference>
<evidence type="ECO:0000313" key="4">
    <source>
        <dbReference type="Proteomes" id="UP000256900"/>
    </source>
</evidence>
<reference evidence="3 4" key="1">
    <citation type="submission" date="2018-08" db="EMBL/GenBank/DDBJ databases">
        <title>Genomic Encyclopedia of Type Strains, Phase IV (KMG-IV): sequencing the most valuable type-strain genomes for metagenomic binning, comparative biology and taxonomic classification.</title>
        <authorList>
            <person name="Goeker M."/>
        </authorList>
    </citation>
    <scope>NUCLEOTIDE SEQUENCE [LARGE SCALE GENOMIC DNA]</scope>
    <source>
        <strain evidence="3 4">BW863</strain>
    </source>
</reference>
<dbReference type="InterPro" id="IPR035931">
    <property type="entry name" value="YlxR-like_sf"/>
</dbReference>
<dbReference type="OrthoDB" id="9799836at2"/>
<dbReference type="AlphaFoldDB" id="A0A3D9YRI2"/>
<accession>A0A3D9YRI2</accession>
<evidence type="ECO:0000259" key="2">
    <source>
        <dbReference type="Pfam" id="PF04296"/>
    </source>
</evidence>
<dbReference type="CDD" id="cd00279">
    <property type="entry name" value="YlxR"/>
    <property type="match status" value="1"/>
</dbReference>
<comment type="caution">
    <text evidence="3">The sequence shown here is derived from an EMBL/GenBank/DDBJ whole genome shotgun (WGS) entry which is preliminary data.</text>
</comment>
<organism evidence="3 4">
    <name type="scientific">Methylovirgula ligni</name>
    <dbReference type="NCBI Taxonomy" id="569860"/>
    <lineage>
        <taxon>Bacteria</taxon>
        <taxon>Pseudomonadati</taxon>
        <taxon>Pseudomonadota</taxon>
        <taxon>Alphaproteobacteria</taxon>
        <taxon>Hyphomicrobiales</taxon>
        <taxon>Beijerinckiaceae</taxon>
        <taxon>Methylovirgula</taxon>
    </lineage>
</organism>
<proteinExistence type="predicted"/>
<evidence type="ECO:0000256" key="1">
    <source>
        <dbReference type="SAM" id="MobiDB-lite"/>
    </source>
</evidence>
<feature type="domain" description="YlxR" evidence="2">
    <location>
        <begin position="21"/>
        <end position="94"/>
    </location>
</feature>
<name>A0A3D9YRI2_9HYPH</name>
<keyword evidence="4" id="KW-1185">Reference proteome</keyword>
<dbReference type="Gene3D" id="3.30.1330.30">
    <property type="match status" value="1"/>
</dbReference>
<dbReference type="Gene3D" id="3.30.1230.10">
    <property type="entry name" value="YlxR-like"/>
    <property type="match status" value="1"/>
</dbReference>
<dbReference type="PANTHER" id="PTHR34215">
    <property type="entry name" value="BLL0784 PROTEIN"/>
    <property type="match status" value="1"/>
</dbReference>
<dbReference type="InterPro" id="IPR007393">
    <property type="entry name" value="YlxR_dom"/>
</dbReference>
<dbReference type="InterPro" id="IPR037465">
    <property type="entry name" value="YlxR"/>
</dbReference>
<dbReference type="NCBIfam" id="NF006622">
    <property type="entry name" value="PRK09190.1"/>
    <property type="match status" value="1"/>
</dbReference>
<dbReference type="Pfam" id="PF04296">
    <property type="entry name" value="YlxR"/>
    <property type="match status" value="1"/>
</dbReference>
<sequence>MDRPTKAELASERESERESERTCIVTRAKAAPEGLLRFVRAPDGAVVPDLRHKLPGRGVWVTADAKVVAQAVKRKAFARGFKAEVRVSETLPEDVAELMQRACLQSLSLAKKAGVVVAGFTKVTAAAQAGTVAGLIGASDGSADGSRKLHQALRRAGADVAEIKLFTEAQLSLALGGTNVIHAAVTRGAAAQAFLDQCKRLEIYLSGPSAAPATDELEPGAEAFSPPPELTKA</sequence>
<gene>
    <name evidence="3" type="ORF">DES32_2779</name>
</gene>
<dbReference type="PANTHER" id="PTHR34215:SF1">
    <property type="entry name" value="YLXR DOMAIN-CONTAINING PROTEIN"/>
    <property type="match status" value="1"/>
</dbReference>